<dbReference type="EMBL" id="CP001001">
    <property type="protein sequence ID" value="ACB24612.1"/>
    <property type="molecule type" value="Genomic_DNA"/>
</dbReference>
<feature type="transmembrane region" description="Helical" evidence="1">
    <location>
        <begin position="76"/>
        <end position="95"/>
    </location>
</feature>
<dbReference type="STRING" id="426355.Mrad2831_2627"/>
<proteinExistence type="predicted"/>
<keyword evidence="1" id="KW-0472">Membrane</keyword>
<name>B1M162_METRJ</name>
<dbReference type="RefSeq" id="WP_012319583.1">
    <property type="nucleotide sequence ID" value="NC_010505.1"/>
</dbReference>
<evidence type="ECO:0000313" key="4">
    <source>
        <dbReference type="Proteomes" id="UP000006589"/>
    </source>
</evidence>
<keyword evidence="1" id="KW-1133">Transmembrane helix</keyword>
<keyword evidence="1" id="KW-0812">Transmembrane</keyword>
<dbReference type="KEGG" id="mrd:Mrad2831_2627"/>
<dbReference type="eggNOG" id="ENOG502ZYZ8">
    <property type="taxonomic scope" value="Bacteria"/>
</dbReference>
<organism evidence="3 4">
    <name type="scientific">Methylobacterium radiotolerans (strain ATCC 27329 / DSM 1819 / JCM 2831 / NBRC 15690 / NCIMB 10815 / 0-1)</name>
    <dbReference type="NCBI Taxonomy" id="426355"/>
    <lineage>
        <taxon>Bacteria</taxon>
        <taxon>Pseudomonadati</taxon>
        <taxon>Pseudomonadota</taxon>
        <taxon>Alphaproteobacteria</taxon>
        <taxon>Hyphomicrobiales</taxon>
        <taxon>Methylobacteriaceae</taxon>
        <taxon>Methylobacterium</taxon>
    </lineage>
</organism>
<feature type="transmembrane region" description="Helical" evidence="1">
    <location>
        <begin position="47"/>
        <end position="64"/>
    </location>
</feature>
<reference evidence="3 4" key="1">
    <citation type="submission" date="2008-03" db="EMBL/GenBank/DDBJ databases">
        <title>Complete sequence of chromosome of Methylobacterium radiotolerans JCM 2831.</title>
        <authorList>
            <consortium name="US DOE Joint Genome Institute"/>
            <person name="Copeland A."/>
            <person name="Lucas S."/>
            <person name="Lapidus A."/>
            <person name="Glavina del Rio T."/>
            <person name="Dalin E."/>
            <person name="Tice H."/>
            <person name="Bruce D."/>
            <person name="Goodwin L."/>
            <person name="Pitluck S."/>
            <person name="Kiss H."/>
            <person name="Brettin T."/>
            <person name="Detter J.C."/>
            <person name="Han C."/>
            <person name="Kuske C.R."/>
            <person name="Schmutz J."/>
            <person name="Larimer F."/>
            <person name="Land M."/>
            <person name="Hauser L."/>
            <person name="Kyrpides N."/>
            <person name="Mikhailova N."/>
            <person name="Marx C.J."/>
            <person name="Richardson P."/>
        </authorList>
    </citation>
    <scope>NUCLEOTIDE SEQUENCE [LARGE SCALE GENOMIC DNA]</scope>
    <source>
        <strain evidence="4">ATCC 27329 / DSM 1819 / JCM 2831 / NBRC 15690 / NCIMB 10815 / 0-1</strain>
    </source>
</reference>
<dbReference type="Proteomes" id="UP000006589">
    <property type="component" value="Chromosome"/>
</dbReference>
<accession>B1M162</accession>
<sequence length="124" mass="13120">MARDITANRSQSTWRTDEILLGGLQYAAGVALVLAAWVLVFTDHARAAGSALLPGLLIVTLYGANQIRFRAVLERAVLIVGAWTLAAPWVLGFAANDGATWAHVVLGGVAVATAMALLRMARRP</sequence>
<dbReference type="AlphaFoldDB" id="B1M162"/>
<dbReference type="HOGENOM" id="CLU_1990030_0_0_5"/>
<protein>
    <submittedName>
        <fullName evidence="3">SPW repeat</fullName>
    </submittedName>
</protein>
<evidence type="ECO:0000256" key="1">
    <source>
        <dbReference type="SAM" id="Phobius"/>
    </source>
</evidence>
<feature type="domain" description="SPW repeat-containing integral membrane" evidence="2">
    <location>
        <begin position="23"/>
        <end position="114"/>
    </location>
</feature>
<dbReference type="InterPro" id="IPR005530">
    <property type="entry name" value="SPW"/>
</dbReference>
<feature type="transmembrane region" description="Helical" evidence="1">
    <location>
        <begin position="20"/>
        <end position="41"/>
    </location>
</feature>
<evidence type="ECO:0000313" key="3">
    <source>
        <dbReference type="EMBL" id="ACB24612.1"/>
    </source>
</evidence>
<dbReference type="OrthoDB" id="166183at2"/>
<evidence type="ECO:0000259" key="2">
    <source>
        <dbReference type="Pfam" id="PF03779"/>
    </source>
</evidence>
<gene>
    <name evidence="3" type="ordered locus">Mrad2831_2627</name>
</gene>
<dbReference type="Pfam" id="PF03779">
    <property type="entry name" value="SPW"/>
    <property type="match status" value="1"/>
</dbReference>
<feature type="transmembrane region" description="Helical" evidence="1">
    <location>
        <begin position="101"/>
        <end position="118"/>
    </location>
</feature>
<dbReference type="PATRIC" id="fig|426355.14.peg.2692"/>
<dbReference type="GeneID" id="6138669"/>